<accession>A0A7S2P2J0</accession>
<evidence type="ECO:0000313" key="2">
    <source>
        <dbReference type="EMBL" id="CAD9572110.1"/>
    </source>
</evidence>
<feature type="transmembrane region" description="Helical" evidence="1">
    <location>
        <begin position="41"/>
        <end position="67"/>
    </location>
</feature>
<gene>
    <name evidence="2" type="ORF">BRAN1462_LOCUS28721</name>
</gene>
<keyword evidence="1" id="KW-0472">Membrane</keyword>
<keyword evidence="1" id="KW-0812">Transmembrane</keyword>
<dbReference type="AlphaFoldDB" id="A0A7S2P2J0"/>
<name>A0A7S2P2J0_9DINO</name>
<sequence length="309" mass="35010">MLVHQGFVNFYGAIMVTMFFLVLSVFYWFAGSTSSREFLAFLLLGFAIVANVMFVCWMACQAVKLIIEGCAEELARRKKAREEHMNRSVARDEVHLALRARNMLSGVLPVGSLMPKLVMPELAGRSLWQKIMRVHLDGQGALIWFDVHTEELVLGLHPDRFAHDQRISSYMRRKLANAGPFLTDQDRDYVAMGLRDAFLYLIVECDLNVVHCSLLEFLIRAAFAMHREQELNSLANRPSMAPVPEPVGEPVNAEDRLVDLLFDEATFSDGLTAADFQSHLVEVTKMPKAEVKQLVARFLEEDASRSSMR</sequence>
<proteinExistence type="predicted"/>
<protein>
    <submittedName>
        <fullName evidence="2">Uncharacterized protein</fullName>
    </submittedName>
</protein>
<dbReference type="EMBL" id="HBGW01045236">
    <property type="protein sequence ID" value="CAD9572110.1"/>
    <property type="molecule type" value="Transcribed_RNA"/>
</dbReference>
<reference evidence="2" key="1">
    <citation type="submission" date="2021-01" db="EMBL/GenBank/DDBJ databases">
        <authorList>
            <person name="Corre E."/>
            <person name="Pelletier E."/>
            <person name="Niang G."/>
            <person name="Scheremetjew M."/>
            <person name="Finn R."/>
            <person name="Kale V."/>
            <person name="Holt S."/>
            <person name="Cochrane G."/>
            <person name="Meng A."/>
            <person name="Brown T."/>
            <person name="Cohen L."/>
        </authorList>
    </citation>
    <scope>NUCLEOTIDE SEQUENCE</scope>
    <source>
        <strain evidence="2">RCC3387</strain>
    </source>
</reference>
<evidence type="ECO:0000256" key="1">
    <source>
        <dbReference type="SAM" id="Phobius"/>
    </source>
</evidence>
<keyword evidence="1" id="KW-1133">Transmembrane helix</keyword>
<organism evidence="2">
    <name type="scientific">Zooxanthella nutricula</name>
    <dbReference type="NCBI Taxonomy" id="1333877"/>
    <lineage>
        <taxon>Eukaryota</taxon>
        <taxon>Sar</taxon>
        <taxon>Alveolata</taxon>
        <taxon>Dinophyceae</taxon>
        <taxon>Peridiniales</taxon>
        <taxon>Peridiniales incertae sedis</taxon>
        <taxon>Zooxanthella</taxon>
    </lineage>
</organism>
<feature type="transmembrane region" description="Helical" evidence="1">
    <location>
        <begin position="7"/>
        <end position="29"/>
    </location>
</feature>